<keyword evidence="4" id="KW-1185">Reference proteome</keyword>
<reference evidence="3 4" key="1">
    <citation type="journal article" date="2015" name="Genome Announc.">
        <title>Expanding the biotechnology potential of lactobacilli through comparative genomics of 213 strains and associated genera.</title>
        <authorList>
            <person name="Sun Z."/>
            <person name="Harris H.M."/>
            <person name="McCann A."/>
            <person name="Guo C."/>
            <person name="Argimon S."/>
            <person name="Zhang W."/>
            <person name="Yang X."/>
            <person name="Jeffery I.B."/>
            <person name="Cooney J.C."/>
            <person name="Kagawa T.F."/>
            <person name="Liu W."/>
            <person name="Song Y."/>
            <person name="Salvetti E."/>
            <person name="Wrobel A."/>
            <person name="Rasinkangas P."/>
            <person name="Parkhill J."/>
            <person name="Rea M.C."/>
            <person name="O'Sullivan O."/>
            <person name="Ritari J."/>
            <person name="Douillard F.P."/>
            <person name="Paul Ross R."/>
            <person name="Yang R."/>
            <person name="Briner A.E."/>
            <person name="Felis G.E."/>
            <person name="de Vos W.M."/>
            <person name="Barrangou R."/>
            <person name="Klaenhammer T.R."/>
            <person name="Caufield P.W."/>
            <person name="Cui Y."/>
            <person name="Zhang H."/>
            <person name="O'Toole P.W."/>
        </authorList>
    </citation>
    <scope>NUCLEOTIDE SEQUENCE [LARGE SCALE GENOMIC DNA]</scope>
    <source>
        <strain evidence="3 4">DSM 14857</strain>
    </source>
</reference>
<evidence type="ECO:0000256" key="1">
    <source>
        <dbReference type="SAM" id="SignalP"/>
    </source>
</evidence>
<dbReference type="RefSeq" id="WP_010625272.1">
    <property type="nucleotide sequence ID" value="NZ_AZFA01000006.1"/>
</dbReference>
<comment type="caution">
    <text evidence="3">The sequence shown here is derived from an EMBL/GenBank/DDBJ whole genome shotgun (WGS) entry which is preliminary data.</text>
</comment>
<dbReference type="PATRIC" id="fig|1423815.3.peg.1993"/>
<dbReference type="InterPro" id="IPR024968">
    <property type="entry name" value="SlpA_C_lactobacillus"/>
</dbReference>
<organism evidence="3 4">
    <name type="scientific">Companilactobacillus versmoldensis DSM 14857 = KCTC 3814</name>
    <dbReference type="NCBI Taxonomy" id="1423815"/>
    <lineage>
        <taxon>Bacteria</taxon>
        <taxon>Bacillati</taxon>
        <taxon>Bacillota</taxon>
        <taxon>Bacilli</taxon>
        <taxon>Lactobacillales</taxon>
        <taxon>Lactobacillaceae</taxon>
        <taxon>Companilactobacillus</taxon>
    </lineage>
</organism>
<feature type="domain" description="S-layer protein C-terminal" evidence="2">
    <location>
        <begin position="184"/>
        <end position="238"/>
    </location>
</feature>
<dbReference type="Pfam" id="PF03217">
    <property type="entry name" value="SlpA"/>
    <property type="match status" value="3"/>
</dbReference>
<dbReference type="EMBL" id="AZFA01000006">
    <property type="protein sequence ID" value="KRL67353.1"/>
    <property type="molecule type" value="Genomic_DNA"/>
</dbReference>
<gene>
    <name evidence="3" type="ORF">FC27_GL001943</name>
</gene>
<name>A0A0R1SF35_9LACO</name>
<keyword evidence="1" id="KW-0732">Signal</keyword>
<dbReference type="AlphaFoldDB" id="A0A0R1SF35"/>
<dbReference type="eggNOG" id="ENOG5031M2X">
    <property type="taxonomic scope" value="Bacteria"/>
</dbReference>
<evidence type="ECO:0000259" key="2">
    <source>
        <dbReference type="Pfam" id="PF03217"/>
    </source>
</evidence>
<evidence type="ECO:0000313" key="3">
    <source>
        <dbReference type="EMBL" id="KRL67353.1"/>
    </source>
</evidence>
<feature type="chain" id="PRO_5039426546" evidence="1">
    <location>
        <begin position="23"/>
        <end position="333"/>
    </location>
</feature>
<dbReference type="Proteomes" id="UP000051647">
    <property type="component" value="Unassembled WGS sequence"/>
</dbReference>
<dbReference type="OrthoDB" id="2319609at2"/>
<dbReference type="STRING" id="1423815.FC27_GL001943"/>
<feature type="domain" description="S-layer protein C-terminal" evidence="2">
    <location>
        <begin position="123"/>
        <end position="174"/>
    </location>
</feature>
<accession>A0A0R1SF35</accession>
<feature type="signal peptide" evidence="1">
    <location>
        <begin position="1"/>
        <end position="22"/>
    </location>
</feature>
<evidence type="ECO:0000313" key="4">
    <source>
        <dbReference type="Proteomes" id="UP000051647"/>
    </source>
</evidence>
<feature type="domain" description="S-layer protein C-terminal" evidence="2">
    <location>
        <begin position="55"/>
        <end position="97"/>
    </location>
</feature>
<sequence>MKKNRILLALALTALIAPSILGGVANDFEPTVKAATTTNINSFKNPVGTVDLGGAYTVDADGNQTSLFLPGQSAWKLGPSILINGETYYEVATNNYIGSDRITVSDGVPFYTIIHSAVPNQVGTLTTDSQVVDSYGNDTGTVLPAGSSWKLGQLIKISGLAYYQVSANGYVLAAFLTTDTAPATDGNDTITLNNASEVLDDNGSRTGRILPAYSSWKTDQTKTLNGLTYYRVGTNQWVSNVPIADYSLTAKLKNSQSVYNSKTNSMTRSLPAGSSWEINKVVRNKNNQFWGKVSNDEWLLIDANNVVMSYGDSDTVPNVAISEPDFATNINNQ</sequence>
<protein>
    <submittedName>
        <fullName evidence="3">Teichoic acid-binding N-acetylmuramoyl L-alalanine amidase</fullName>
    </submittedName>
</protein>
<proteinExistence type="predicted"/>